<keyword evidence="4" id="KW-1015">Disulfide bond</keyword>
<protein>
    <recommendedName>
        <fullName evidence="6">Fucolectin tachylectin-4 pentraxin-1 domain-containing protein</fullName>
    </recommendedName>
</protein>
<dbReference type="InterPro" id="IPR002049">
    <property type="entry name" value="LE_dom"/>
</dbReference>
<dbReference type="InterPro" id="IPR008979">
    <property type="entry name" value="Galactose-bd-like_sf"/>
</dbReference>
<dbReference type="GO" id="GO:0046872">
    <property type="term" value="F:metal ion binding"/>
    <property type="evidence" value="ECO:0007669"/>
    <property type="project" value="UniProtKB-KW"/>
</dbReference>
<feature type="chain" id="PRO_5042265576" description="Fucolectin tachylectin-4 pentraxin-1 domain-containing protein" evidence="5">
    <location>
        <begin position="25"/>
        <end position="483"/>
    </location>
</feature>
<evidence type="ECO:0000256" key="4">
    <source>
        <dbReference type="ARBA" id="ARBA00023157"/>
    </source>
</evidence>
<evidence type="ECO:0000256" key="5">
    <source>
        <dbReference type="SAM" id="SignalP"/>
    </source>
</evidence>
<dbReference type="Proteomes" id="UP001283361">
    <property type="component" value="Unassembled WGS sequence"/>
</dbReference>
<reference evidence="7" key="1">
    <citation type="journal article" date="2023" name="G3 (Bethesda)">
        <title>A reference genome for the long-term kleptoplast-retaining sea slug Elysia crispata morphotype clarki.</title>
        <authorList>
            <person name="Eastman K.E."/>
            <person name="Pendleton A.L."/>
            <person name="Shaikh M.A."/>
            <person name="Suttiyut T."/>
            <person name="Ogas R."/>
            <person name="Tomko P."/>
            <person name="Gavelis G."/>
            <person name="Widhalm J.R."/>
            <person name="Wisecaver J.H."/>
        </authorList>
    </citation>
    <scope>NUCLEOTIDE SEQUENCE</scope>
    <source>
        <strain evidence="7">ECLA1</strain>
    </source>
</reference>
<keyword evidence="2" id="KW-0479">Metal-binding</keyword>
<evidence type="ECO:0000259" key="6">
    <source>
        <dbReference type="SMART" id="SM00607"/>
    </source>
</evidence>
<keyword evidence="8" id="KW-1185">Reference proteome</keyword>
<evidence type="ECO:0000313" key="7">
    <source>
        <dbReference type="EMBL" id="KAK3757384.1"/>
    </source>
</evidence>
<dbReference type="GO" id="GO:0005044">
    <property type="term" value="F:scavenger receptor activity"/>
    <property type="evidence" value="ECO:0007669"/>
    <property type="project" value="InterPro"/>
</dbReference>
<dbReference type="Pfam" id="PF22633">
    <property type="entry name" value="F5_F8_type_C_2"/>
    <property type="match status" value="1"/>
</dbReference>
<feature type="non-terminal residue" evidence="7">
    <location>
        <position position="1"/>
    </location>
</feature>
<dbReference type="PANTHER" id="PTHR24043">
    <property type="entry name" value="SCAVENGER RECEPTOR CLASS F"/>
    <property type="match status" value="1"/>
</dbReference>
<name>A0AAE0YU59_9GAST</name>
<accession>A0AAE0YU59</accession>
<dbReference type="SUPFAM" id="SSF49785">
    <property type="entry name" value="Galactose-binding domain-like"/>
    <property type="match status" value="1"/>
</dbReference>
<feature type="domain" description="Fucolectin tachylectin-4 pentraxin-1" evidence="6">
    <location>
        <begin position="197"/>
        <end position="347"/>
    </location>
</feature>
<evidence type="ECO:0000313" key="8">
    <source>
        <dbReference type="Proteomes" id="UP001283361"/>
    </source>
</evidence>
<evidence type="ECO:0000256" key="3">
    <source>
        <dbReference type="ARBA" id="ARBA00022837"/>
    </source>
</evidence>
<dbReference type="Gene3D" id="2.60.120.260">
    <property type="entry name" value="Galactose-binding domain-like"/>
    <property type="match status" value="1"/>
</dbReference>
<evidence type="ECO:0000256" key="2">
    <source>
        <dbReference type="ARBA" id="ARBA00022723"/>
    </source>
</evidence>
<dbReference type="AlphaFoldDB" id="A0AAE0YU59"/>
<dbReference type="EMBL" id="JAWDGP010005378">
    <property type="protein sequence ID" value="KAK3757384.1"/>
    <property type="molecule type" value="Genomic_DNA"/>
</dbReference>
<dbReference type="InterPro" id="IPR006585">
    <property type="entry name" value="FTP1"/>
</dbReference>
<keyword evidence="5" id="KW-0732">Signal</keyword>
<comment type="caution">
    <text evidence="7">The sequence shown here is derived from an EMBL/GenBank/DDBJ whole genome shotgun (WGS) entry which is preliminary data.</text>
</comment>
<organism evidence="7 8">
    <name type="scientific">Elysia crispata</name>
    <name type="common">lettuce slug</name>
    <dbReference type="NCBI Taxonomy" id="231223"/>
    <lineage>
        <taxon>Eukaryota</taxon>
        <taxon>Metazoa</taxon>
        <taxon>Spiralia</taxon>
        <taxon>Lophotrochozoa</taxon>
        <taxon>Mollusca</taxon>
        <taxon>Gastropoda</taxon>
        <taxon>Heterobranchia</taxon>
        <taxon>Euthyneura</taxon>
        <taxon>Panpulmonata</taxon>
        <taxon>Sacoglossa</taxon>
        <taxon>Placobranchoidea</taxon>
        <taxon>Plakobranchidae</taxon>
        <taxon>Elysia</taxon>
    </lineage>
</organism>
<dbReference type="InterPro" id="IPR042635">
    <property type="entry name" value="MEGF10/SREC1/2-like"/>
</dbReference>
<gene>
    <name evidence="7" type="ORF">RRG08_050086</name>
</gene>
<sequence>MKSLNALESVFLLASAFLILTVESSSLSSARTPCEDGWFGSNCQYQCHCAGSAPCDKDDGSCSSGCHREWFGPACQYASMAFMAYYNQGSEVRWLTDKNDTTCNKWRRSNLKVTLTTPTLISWVRIVVKDTAKDKRIYLYNKQRGVEGKILCDSKDSAAMVDKRTYDIVCNSHDPFKEFSLFGSGVRSLCSLYISGGRNVALKQKTTQSSTYNSWNSSNAVDGKLDIPDNETSQAATCTHTKREYRAWWRLTFSQSVDIFMFHIYNRRDPSRKVCCEQRLKGFHLTALGSKRVLYEHKDEETKPADMYDVRPPSRIKDVLAVKIKKGYKRSHLTLCEVKVFGELSCGAGRYGLGCERQCNCVNHASCFVHSGGCPSGCAAGFIGEDCSECSPGRYGRGCGRSCSETCGGNSNLCEQSDGACKQGCDPGYAGTHCQSQCKPGKYGVRCGQFCSVHCAGRGDPCDYISGECNKCDPGYRGKKCDQ</sequence>
<feature type="signal peptide" evidence="5">
    <location>
        <begin position="1"/>
        <end position="24"/>
    </location>
</feature>
<proteinExistence type="predicted"/>
<dbReference type="Pfam" id="PF00053">
    <property type="entry name" value="EGF_laminin"/>
    <property type="match status" value="2"/>
</dbReference>
<keyword evidence="3" id="KW-0106">Calcium</keyword>
<dbReference type="Gene3D" id="2.170.300.10">
    <property type="entry name" value="Tie2 ligand-binding domain superfamily"/>
    <property type="match status" value="2"/>
</dbReference>
<keyword evidence="1" id="KW-0245">EGF-like domain</keyword>
<dbReference type="SMART" id="SM00607">
    <property type="entry name" value="FTP"/>
    <property type="match status" value="1"/>
</dbReference>
<evidence type="ECO:0000256" key="1">
    <source>
        <dbReference type="ARBA" id="ARBA00022536"/>
    </source>
</evidence>